<organism evidence="1">
    <name type="scientific">Timema cristinae</name>
    <name type="common">Walking stick</name>
    <dbReference type="NCBI Taxonomy" id="61476"/>
    <lineage>
        <taxon>Eukaryota</taxon>
        <taxon>Metazoa</taxon>
        <taxon>Ecdysozoa</taxon>
        <taxon>Arthropoda</taxon>
        <taxon>Hexapoda</taxon>
        <taxon>Insecta</taxon>
        <taxon>Pterygota</taxon>
        <taxon>Neoptera</taxon>
        <taxon>Polyneoptera</taxon>
        <taxon>Phasmatodea</taxon>
        <taxon>Timematodea</taxon>
        <taxon>Timematoidea</taxon>
        <taxon>Timematidae</taxon>
        <taxon>Timema</taxon>
    </lineage>
</organism>
<protein>
    <submittedName>
        <fullName evidence="1">Uncharacterized protein</fullName>
    </submittedName>
</protein>
<evidence type="ECO:0000313" key="1">
    <source>
        <dbReference type="EMBL" id="CAD7396086.1"/>
    </source>
</evidence>
<reference evidence="1" key="1">
    <citation type="submission" date="2020-11" db="EMBL/GenBank/DDBJ databases">
        <authorList>
            <person name="Tran Van P."/>
        </authorList>
    </citation>
    <scope>NUCLEOTIDE SEQUENCE</scope>
</reference>
<dbReference type="EMBL" id="OC317318">
    <property type="protein sequence ID" value="CAD7396086.1"/>
    <property type="molecule type" value="Genomic_DNA"/>
</dbReference>
<accession>A0A7R9GV97</accession>
<sequence length="283" mass="31865">MTNSMARTTGKKKRERGCCIGYRLQKLFAEKFHLTIDNSMVRGISTKRPGISTKRPGISTKRPPPIAMTVSTFAYRGYHMVGTTSPPANFRGTEMYQVSLTNIFSNELGSANYALARSPVWPPSRLRARSLARLCGANSLHPVGIITQLPVPVQLDKLRLKPWSLCPRIKLINSVIKTTGRKLDRENQPEHILEYLALSSASLKPILWDGVREGERHGVASQPIKVSFRANKNRWITETVDGASYRICLVEKSYVWEYQFSRERLALRRGGDTDTSSIVVFNT</sequence>
<gene>
    <name evidence="1" type="ORF">TCEB3V08_LOCUS3455</name>
</gene>
<proteinExistence type="predicted"/>
<name>A0A7R9GV97_TIMCR</name>
<dbReference type="AlphaFoldDB" id="A0A7R9GV97"/>